<organism evidence="3 4">
    <name type="scientific">Ottowia thiooxydans</name>
    <dbReference type="NCBI Taxonomy" id="219182"/>
    <lineage>
        <taxon>Bacteria</taxon>
        <taxon>Pseudomonadati</taxon>
        <taxon>Pseudomonadota</taxon>
        <taxon>Betaproteobacteria</taxon>
        <taxon>Burkholderiales</taxon>
        <taxon>Comamonadaceae</taxon>
        <taxon>Ottowia</taxon>
    </lineage>
</organism>
<evidence type="ECO:0000313" key="4">
    <source>
        <dbReference type="Proteomes" id="UP001549320"/>
    </source>
</evidence>
<protein>
    <submittedName>
        <fullName evidence="3">Amidohydrolase</fullName>
    </submittedName>
</protein>
<accession>A0ABV2Q9Y5</accession>
<sequence length="415" mass="44684">MNLIDAVLAQSAGIAAIRRDIHAHPELCFEEVRTADLVAQKLTEWGIPVHRGMGTTGVVGIVHGRDGGKNGRAIGLRADMDALPMTEFNTFAHASRHQGKMHACGHDGHTAMLLAAAQHLSQHRDFEGTVYLIFQPAEEGGGGAREMIKDGLFEKFPVEAVFGMHNWPGMPVGTFAVSSGPVMASTNEFKIIVTGKGGHAAMPNTGIDPVPIACQMVQGFQTILTRNKKPVDAGVISVTMIHAGEATNVIPDSCEIQGTVRTFTTEVLDLIERRMREVAEGISTAFGAQCDFSFTRNYPPTVNTAYEADFARRVMTDIVGADKALAQEPTMGAEDFAYMLQARPGAYCFIANGDGAHRGKYEGGGHDAGPCVLHNPHYDFNDELIPLGGSYWIKLAQAWLAHQPPKDRPMPAGVV</sequence>
<dbReference type="Proteomes" id="UP001549320">
    <property type="component" value="Unassembled WGS sequence"/>
</dbReference>
<dbReference type="CDD" id="cd05666">
    <property type="entry name" value="M20_Acy1-like"/>
    <property type="match status" value="1"/>
</dbReference>
<dbReference type="Pfam" id="PF01546">
    <property type="entry name" value="Peptidase_M20"/>
    <property type="match status" value="1"/>
</dbReference>
<dbReference type="Gene3D" id="3.30.70.360">
    <property type="match status" value="1"/>
</dbReference>
<keyword evidence="4" id="KW-1185">Reference proteome</keyword>
<dbReference type="SUPFAM" id="SSF53187">
    <property type="entry name" value="Zn-dependent exopeptidases"/>
    <property type="match status" value="1"/>
</dbReference>
<evidence type="ECO:0000259" key="2">
    <source>
        <dbReference type="Pfam" id="PF07687"/>
    </source>
</evidence>
<comment type="caution">
    <text evidence="3">The sequence shown here is derived from an EMBL/GenBank/DDBJ whole genome shotgun (WGS) entry which is preliminary data.</text>
</comment>
<name>A0ABV2Q9Y5_9BURK</name>
<dbReference type="InterPro" id="IPR017439">
    <property type="entry name" value="Amidohydrolase"/>
</dbReference>
<dbReference type="EMBL" id="JBEPSH010000005">
    <property type="protein sequence ID" value="MET4577849.1"/>
    <property type="molecule type" value="Genomic_DNA"/>
</dbReference>
<evidence type="ECO:0000256" key="1">
    <source>
        <dbReference type="ARBA" id="ARBA00022801"/>
    </source>
</evidence>
<evidence type="ECO:0000313" key="3">
    <source>
        <dbReference type="EMBL" id="MET4577849.1"/>
    </source>
</evidence>
<feature type="domain" description="Peptidase M20 dimerisation" evidence="2">
    <location>
        <begin position="188"/>
        <end position="280"/>
    </location>
</feature>
<dbReference type="PANTHER" id="PTHR11014:SF63">
    <property type="entry name" value="METALLOPEPTIDASE, PUTATIVE (AFU_ORTHOLOGUE AFUA_6G09600)-RELATED"/>
    <property type="match status" value="1"/>
</dbReference>
<dbReference type="Gene3D" id="3.40.630.10">
    <property type="entry name" value="Zn peptidases"/>
    <property type="match status" value="1"/>
</dbReference>
<reference evidence="3 4" key="1">
    <citation type="submission" date="2024-06" db="EMBL/GenBank/DDBJ databases">
        <title>Sorghum-associated microbial communities from plants grown in Nebraska, USA.</title>
        <authorList>
            <person name="Schachtman D."/>
        </authorList>
    </citation>
    <scope>NUCLEOTIDE SEQUENCE [LARGE SCALE GENOMIC DNA]</scope>
    <source>
        <strain evidence="3 4">2709</strain>
    </source>
</reference>
<dbReference type="SUPFAM" id="SSF55031">
    <property type="entry name" value="Bacterial exopeptidase dimerisation domain"/>
    <property type="match status" value="1"/>
</dbReference>
<dbReference type="RefSeq" id="WP_354444560.1">
    <property type="nucleotide sequence ID" value="NZ_JBEPSH010000005.1"/>
</dbReference>
<dbReference type="InterPro" id="IPR036264">
    <property type="entry name" value="Bact_exopeptidase_dim_dom"/>
</dbReference>
<gene>
    <name evidence="3" type="ORF">ABIE13_002960</name>
</gene>
<dbReference type="PANTHER" id="PTHR11014">
    <property type="entry name" value="PEPTIDASE M20 FAMILY MEMBER"/>
    <property type="match status" value="1"/>
</dbReference>
<dbReference type="InterPro" id="IPR002933">
    <property type="entry name" value="Peptidase_M20"/>
</dbReference>
<keyword evidence="1" id="KW-0378">Hydrolase</keyword>
<dbReference type="InterPro" id="IPR011650">
    <property type="entry name" value="Peptidase_M20_dimer"/>
</dbReference>
<proteinExistence type="predicted"/>
<dbReference type="PIRSF" id="PIRSF005962">
    <property type="entry name" value="Pept_M20D_amidohydro"/>
    <property type="match status" value="1"/>
</dbReference>
<dbReference type="Pfam" id="PF07687">
    <property type="entry name" value="M20_dimer"/>
    <property type="match status" value="1"/>
</dbReference>
<dbReference type="NCBIfam" id="TIGR01891">
    <property type="entry name" value="amidohydrolases"/>
    <property type="match status" value="1"/>
</dbReference>